<dbReference type="EMBL" id="MH025916">
    <property type="protein sequence ID" value="AXB49379.1"/>
    <property type="molecule type" value="Genomic_DNA"/>
</dbReference>
<dbReference type="EMBL" id="KM111295">
    <property type="protein sequence ID" value="AJL34327.1"/>
    <property type="molecule type" value="Genomic_DNA"/>
</dbReference>
<organismHost>
    <name type="scientific">Potamochoerus larvatus</name>
    <name type="common">Bushpig</name>
    <dbReference type="NCBI Taxonomy" id="273792"/>
</organismHost>
<proteinExistence type="predicted"/>
<dbReference type="EMBL" id="MH025920">
    <property type="protein sequence ID" value="AXB50069.1"/>
    <property type="molecule type" value="Genomic_DNA"/>
</dbReference>
<gene>
    <name evidence="1" type="primary">I9R</name>
</gene>
<accession>A0A0C5AZK4</accession>
<organismHost>
    <name type="scientific">Sus scrofa</name>
    <name type="common">Pig</name>
    <dbReference type="NCBI Taxonomy" id="9823"/>
</organismHost>
<organismHost>
    <name type="scientific">Phacochoerus aethiopicus</name>
    <name type="common">Warthog</name>
    <dbReference type="NCBI Taxonomy" id="85517"/>
</organismHost>
<dbReference type="Proteomes" id="UP000282153">
    <property type="component" value="Segment"/>
</dbReference>
<evidence type="ECO:0000313" key="4">
    <source>
        <dbReference type="EMBL" id="AXB49725.1"/>
    </source>
</evidence>
<dbReference type="Proteomes" id="UP000101566">
    <property type="component" value="Segment"/>
</dbReference>
<dbReference type="Proteomes" id="UP000273742">
    <property type="component" value="Segment"/>
</dbReference>
<evidence type="ECO:0000313" key="3">
    <source>
        <dbReference type="EMBL" id="AXB49553.1"/>
    </source>
</evidence>
<evidence type="ECO:0000313" key="2">
    <source>
        <dbReference type="EMBL" id="AXB49379.1"/>
    </source>
</evidence>
<organism evidence="1 7">
    <name type="scientific">African swine fever virus</name>
    <name type="common">ASFV</name>
    <dbReference type="NCBI Taxonomy" id="10497"/>
    <lineage>
        <taxon>Viruses</taxon>
        <taxon>Varidnaviria</taxon>
        <taxon>Bamfordvirae</taxon>
        <taxon>Nucleocytoviricota</taxon>
        <taxon>Pokkesviricetes</taxon>
        <taxon>Asfuvirales</taxon>
        <taxon>Asfarviridae</taxon>
        <taxon>Asfivirus</taxon>
        <taxon>Asfivirus haemorrhagiae</taxon>
    </lineage>
</organism>
<reference evidence="1 7" key="1">
    <citation type="journal article" date="2015" name="Virus Genes">
        <title>Comparative analysis of the complete genome sequences of Kenyan African swine fever virus isolates within p72 genotypes IX and X.</title>
        <authorList>
            <person name="Bishop R.P."/>
            <person name="Fleischauer C."/>
            <person name="de Villiers E.P."/>
            <person name="Okoth E.A."/>
            <person name="Arias M."/>
            <person name="Gallardo C."/>
            <person name="Upton C."/>
        </authorList>
    </citation>
    <scope>NUCLEOTIDE SEQUENCE [LARGE SCALE GENOMIC DNA]</scope>
    <source>
        <strain evidence="1">Ken06.Bus</strain>
    </source>
</reference>
<evidence type="ECO:0000313" key="6">
    <source>
        <dbReference type="EMBL" id="AXB50069.1"/>
    </source>
</evidence>
<name>A0A0C5AZK4_ASF</name>
<dbReference type="GeneID" id="41901853"/>
<evidence type="ECO:0000313" key="5">
    <source>
        <dbReference type="EMBL" id="AXB49896.1"/>
    </source>
</evidence>
<dbReference type="RefSeq" id="YP_009703047.1">
    <property type="nucleotide sequence ID" value="NC_044946.1"/>
</dbReference>
<dbReference type="Proteomes" id="UP000276891">
    <property type="component" value="Segment"/>
</dbReference>
<dbReference type="Proteomes" id="UP000275389">
    <property type="component" value="Segment"/>
</dbReference>
<organismHost>
    <name type="scientific">Ornithodoros moubata</name>
    <name type="common">Soft tick</name>
    <name type="synonym">Argasid tick</name>
    <dbReference type="NCBI Taxonomy" id="6938"/>
</organismHost>
<dbReference type="Proteomes" id="UP000267661">
    <property type="component" value="Segment"/>
</dbReference>
<reference evidence="2" key="2">
    <citation type="submission" date="2018-03" db="EMBL/GenBank/DDBJ databases">
        <authorList>
            <person name="Keele B.F."/>
        </authorList>
    </citation>
    <scope>NUCLEOTIDE SEQUENCE</scope>
    <source>
        <strain evidence="5">N10</strain>
        <strain evidence="4">R25</strain>
        <strain evidence="6">R35</strain>
        <strain evidence="3">R7</strain>
        <strain evidence="2">R8</strain>
    </source>
</reference>
<dbReference type="EMBL" id="MH025918">
    <property type="protein sequence ID" value="AXB49725.1"/>
    <property type="molecule type" value="Genomic_DNA"/>
</dbReference>
<dbReference type="KEGG" id="vg:41901853"/>
<evidence type="ECO:0000313" key="7">
    <source>
        <dbReference type="Proteomes" id="UP000101566"/>
    </source>
</evidence>
<reference evidence="2" key="3">
    <citation type="submission" date="2018-07" db="EMBL/GenBank/DDBJ databases">
        <title>Five whole genome sequences of African swine fever virus genotype IX from domestic pigs in Uganda.</title>
        <authorList>
            <person name="Masembe C."/>
            <person name="Sreenu V.B."/>
            <person name="Filipe A.D.S."/>
            <person name="Wilkie G."/>
            <person name="Ogweng P."/>
            <person name="Mayega F.J."/>
            <person name="Muwanika V."/>
            <person name="Biek R."/>
            <person name="Palmarini M."/>
            <person name="Davison A."/>
        </authorList>
    </citation>
    <scope>NUCLEOTIDE SEQUENCE [LARGE SCALE GENOMIC DNA]</scope>
    <source>
        <strain evidence="5">N10</strain>
        <strain evidence="4">R25</strain>
        <strain evidence="6">R35</strain>
        <strain evidence="3">R7</strain>
        <strain evidence="2">R8</strain>
    </source>
</reference>
<organismHost>
    <name type="scientific">Phacochoerus africanus</name>
    <name type="common">Warthog</name>
    <dbReference type="NCBI Taxonomy" id="41426"/>
</organismHost>
<sequence length="98" mass="11453">MGTFSVTASAKNDNAVCKYLKEPMVENKNYKNILRNEHDKKNLNDALRQHITVHNPVVDWCNNYSTFSSQDFEEYKIYIHSDLMDGRPSPKKTWCVIL</sequence>
<protein>
    <submittedName>
        <fullName evidence="1 2">I9R</fullName>
    </submittedName>
</protein>
<dbReference type="EMBL" id="MH025919">
    <property type="protein sequence ID" value="AXB49896.1"/>
    <property type="molecule type" value="Genomic_DNA"/>
</dbReference>
<dbReference type="EMBL" id="MH025917">
    <property type="protein sequence ID" value="AXB49553.1"/>
    <property type="molecule type" value="Genomic_DNA"/>
</dbReference>
<evidence type="ECO:0000313" key="1">
    <source>
        <dbReference type="EMBL" id="AJL34327.1"/>
    </source>
</evidence>
<organismHost>
    <name type="scientific">Ornithodoros</name>
    <name type="common">relapsing fever ticks</name>
    <dbReference type="NCBI Taxonomy" id="6937"/>
</organismHost>